<sequence length="129" mass="15029">MREKNRLGVYISCVRICSGNGSSASGRLIQLDYDAPVIRISLAISLLLLHISFPRKYNYTECQESFNFNSNRTLIRVKDVKWLLKWRMKHYRRVQYYDALAQCVSTGRTWQAIKFSHKPISQDAKKATP</sequence>
<evidence type="ECO:0000313" key="2">
    <source>
        <dbReference type="Proteomes" id="UP000694892"/>
    </source>
</evidence>
<dbReference type="Proteomes" id="UP000694892">
    <property type="component" value="Chromosome 1S"/>
</dbReference>
<reference evidence="2" key="1">
    <citation type="journal article" date="2016" name="Nature">
        <title>Genome evolution in the allotetraploid frog Xenopus laevis.</title>
        <authorList>
            <person name="Session A.M."/>
            <person name="Uno Y."/>
            <person name="Kwon T."/>
            <person name="Chapman J.A."/>
            <person name="Toyoda A."/>
            <person name="Takahashi S."/>
            <person name="Fukui A."/>
            <person name="Hikosaka A."/>
            <person name="Suzuki A."/>
            <person name="Kondo M."/>
            <person name="van Heeringen S.J."/>
            <person name="Quigley I."/>
            <person name="Heinz S."/>
            <person name="Ogino H."/>
            <person name="Ochi H."/>
            <person name="Hellsten U."/>
            <person name="Lyons J.B."/>
            <person name="Simakov O."/>
            <person name="Putnam N."/>
            <person name="Stites J."/>
            <person name="Kuroki Y."/>
            <person name="Tanaka T."/>
            <person name="Michiue T."/>
            <person name="Watanabe M."/>
            <person name="Bogdanovic O."/>
            <person name="Lister R."/>
            <person name="Georgiou G."/>
            <person name="Paranjpe S.S."/>
            <person name="van Kruijsbergen I."/>
            <person name="Shu S."/>
            <person name="Carlson J."/>
            <person name="Kinoshita T."/>
            <person name="Ohta Y."/>
            <person name="Mawaribuchi S."/>
            <person name="Jenkins J."/>
            <person name="Grimwood J."/>
            <person name="Schmutz J."/>
            <person name="Mitros T."/>
            <person name="Mozaffari S.V."/>
            <person name="Suzuki Y."/>
            <person name="Haramoto Y."/>
            <person name="Yamamoto T.S."/>
            <person name="Takagi C."/>
            <person name="Heald R."/>
            <person name="Miller K."/>
            <person name="Haudenschild C."/>
            <person name="Kitzman J."/>
            <person name="Nakayama T."/>
            <person name="Izutsu Y."/>
            <person name="Robert J."/>
            <person name="Fortriede J."/>
            <person name="Burns K."/>
            <person name="Lotay V."/>
            <person name="Karimi K."/>
            <person name="Yasuoka Y."/>
            <person name="Dichmann D.S."/>
            <person name="Flajnik M.F."/>
            <person name="Houston D.W."/>
            <person name="Shendure J."/>
            <person name="DuPasquier L."/>
            <person name="Vize P.D."/>
            <person name="Zorn A.M."/>
            <person name="Ito M."/>
            <person name="Marcotte E.M."/>
            <person name="Wallingford J.B."/>
            <person name="Ito Y."/>
            <person name="Asashima M."/>
            <person name="Ueno N."/>
            <person name="Matsuda Y."/>
            <person name="Veenstra G.J."/>
            <person name="Fujiyama A."/>
            <person name="Harland R.M."/>
            <person name="Taira M."/>
            <person name="Rokhsar D.S."/>
        </authorList>
    </citation>
    <scope>NUCLEOTIDE SEQUENCE [LARGE SCALE GENOMIC DNA]</scope>
    <source>
        <strain evidence="2">J</strain>
    </source>
</reference>
<dbReference type="AlphaFoldDB" id="A0A974DVA2"/>
<name>A0A974DVA2_XENLA</name>
<protein>
    <submittedName>
        <fullName evidence="1">Uncharacterized protein</fullName>
    </submittedName>
</protein>
<proteinExistence type="predicted"/>
<accession>A0A974DVA2</accession>
<evidence type="ECO:0000313" key="1">
    <source>
        <dbReference type="EMBL" id="OCT98769.1"/>
    </source>
</evidence>
<organism evidence="1 2">
    <name type="scientific">Xenopus laevis</name>
    <name type="common">African clawed frog</name>
    <dbReference type="NCBI Taxonomy" id="8355"/>
    <lineage>
        <taxon>Eukaryota</taxon>
        <taxon>Metazoa</taxon>
        <taxon>Chordata</taxon>
        <taxon>Craniata</taxon>
        <taxon>Vertebrata</taxon>
        <taxon>Euteleostomi</taxon>
        <taxon>Amphibia</taxon>
        <taxon>Batrachia</taxon>
        <taxon>Anura</taxon>
        <taxon>Pipoidea</taxon>
        <taxon>Pipidae</taxon>
        <taxon>Xenopodinae</taxon>
        <taxon>Xenopus</taxon>
        <taxon>Xenopus</taxon>
    </lineage>
</organism>
<dbReference type="EMBL" id="CM004467">
    <property type="protein sequence ID" value="OCT98769.1"/>
    <property type="molecule type" value="Genomic_DNA"/>
</dbReference>
<gene>
    <name evidence="1" type="ORF">XELAEV_18011003mg</name>
</gene>